<proteinExistence type="predicted"/>
<dbReference type="AlphaFoldDB" id="A0A067MFE8"/>
<protein>
    <submittedName>
        <fullName evidence="2">Uncharacterized protein</fullName>
    </submittedName>
</protein>
<feature type="compositionally biased region" description="Polar residues" evidence="1">
    <location>
        <begin position="145"/>
        <end position="161"/>
    </location>
</feature>
<feature type="compositionally biased region" description="Basic and acidic residues" evidence="1">
    <location>
        <begin position="723"/>
        <end position="732"/>
    </location>
</feature>
<feature type="region of interest" description="Disordered" evidence="1">
    <location>
        <begin position="32"/>
        <end position="101"/>
    </location>
</feature>
<feature type="compositionally biased region" description="Gly residues" evidence="1">
    <location>
        <begin position="75"/>
        <end position="93"/>
    </location>
</feature>
<evidence type="ECO:0000256" key="1">
    <source>
        <dbReference type="SAM" id="MobiDB-lite"/>
    </source>
</evidence>
<feature type="compositionally biased region" description="Basic residues" evidence="1">
    <location>
        <begin position="64"/>
        <end position="74"/>
    </location>
</feature>
<name>A0A067MFE8_BOTB1</name>
<dbReference type="STRING" id="930990.A0A067MFE8"/>
<dbReference type="EMBL" id="KL198044">
    <property type="protein sequence ID" value="KDQ13395.1"/>
    <property type="molecule type" value="Genomic_DNA"/>
</dbReference>
<feature type="compositionally biased region" description="Basic and acidic residues" evidence="1">
    <location>
        <begin position="287"/>
        <end position="307"/>
    </location>
</feature>
<feature type="region of interest" description="Disordered" evidence="1">
    <location>
        <begin position="723"/>
        <end position="749"/>
    </location>
</feature>
<feature type="region of interest" description="Disordered" evidence="1">
    <location>
        <begin position="145"/>
        <end position="165"/>
    </location>
</feature>
<dbReference type="InParanoid" id="A0A067MFE8"/>
<dbReference type="Proteomes" id="UP000027195">
    <property type="component" value="Unassembled WGS sequence"/>
</dbReference>
<evidence type="ECO:0000313" key="2">
    <source>
        <dbReference type="EMBL" id="KDQ13395.1"/>
    </source>
</evidence>
<evidence type="ECO:0000313" key="3">
    <source>
        <dbReference type="Proteomes" id="UP000027195"/>
    </source>
</evidence>
<organism evidence="2 3">
    <name type="scientific">Botryobasidium botryosum (strain FD-172 SS1)</name>
    <dbReference type="NCBI Taxonomy" id="930990"/>
    <lineage>
        <taxon>Eukaryota</taxon>
        <taxon>Fungi</taxon>
        <taxon>Dikarya</taxon>
        <taxon>Basidiomycota</taxon>
        <taxon>Agaricomycotina</taxon>
        <taxon>Agaricomycetes</taxon>
        <taxon>Cantharellales</taxon>
        <taxon>Botryobasidiaceae</taxon>
        <taxon>Botryobasidium</taxon>
    </lineage>
</organism>
<dbReference type="HOGENOM" id="CLU_325399_0_0_1"/>
<keyword evidence="3" id="KW-1185">Reference proteome</keyword>
<sequence length="886" mass="95130">MAPQTRSEKRKIASTDGTQAVDADLEEVAGGGKCAKLEAGTSENIVDDARDGRGRGRGQGQGRGRGRGGRRGHGRGGAGGHGGHGEPAGGLGLGDLASASGDSVHKANTLEGLKDSVSVRGQGFPVELKDTPTEAEDAAPRAVAVNTSAAPTNPPSASTEATDAGQPLGDLAVSIFQFPMTQPMPTFSLFPLRPATNNMSLPAVPTQAALQTEPLPLNSVGQPSDQMLPRDDRDPSPLSPPMVPVQTFPSNITFDFEDEATSDSERPSYKLKALLEDAANYIEADEESPKDVKGKGKEKAAHTEKRKPGPLSTSQKETCNSIAKVFHGIKDYLSDLWGKSPDLIAQRCGMGSTENRAKQLWNLWQVQWYNLNDPIDGEIASAYQGRCAAQYHEATEKLEEGSMEWVEFKGQLLAYYELHMNKEAHDVVMKGGRWKVMKKAELELTEKAAELSGRFQVQSWGFMGSAATGDPNACAATIFWGSDKWILDWWKSKKAGQVLLDDFTRFIQEQEALEREKMSQTSGGSYAEVVVPGVDIMCADCSRYLRIIYGNAFKKGTTPSGYPWTNNPSKCLQAKCVFINWPADVPYPGGGNYVLNSLSQGIIEILWMKLHCDFIGRTPVSDTSFIGQKLLPCVSSSYRNLPLVIDTLGVSVLTAGELLDREMARRNGDNNEAAEGSGTQGQGADVRASSRPSARPCVKAEPLNTAAPVGRVVARGATLNDFEHKDNEDFGTHKVFSNNASDSDDDSVAGASPEVVILYPAADLSKGKGKVPGIPNAPSTLHVPIPGQRGGSGRLASAPSAFPPWITQSSQDSSNRRIVSESTLHVLRGTSRALSGPPPAINFHTRPAVANNQPPMSPHTLTYTVPARPCLTTLTHHSRIKARRPT</sequence>
<gene>
    <name evidence="2" type="ORF">BOTBODRAFT_175696</name>
</gene>
<reference evidence="3" key="1">
    <citation type="journal article" date="2014" name="Proc. Natl. Acad. Sci. U.S.A.">
        <title>Extensive sampling of basidiomycete genomes demonstrates inadequacy of the white-rot/brown-rot paradigm for wood decay fungi.</title>
        <authorList>
            <person name="Riley R."/>
            <person name="Salamov A.A."/>
            <person name="Brown D.W."/>
            <person name="Nagy L.G."/>
            <person name="Floudas D."/>
            <person name="Held B.W."/>
            <person name="Levasseur A."/>
            <person name="Lombard V."/>
            <person name="Morin E."/>
            <person name="Otillar R."/>
            <person name="Lindquist E.A."/>
            <person name="Sun H."/>
            <person name="LaButti K.M."/>
            <person name="Schmutz J."/>
            <person name="Jabbour D."/>
            <person name="Luo H."/>
            <person name="Baker S.E."/>
            <person name="Pisabarro A.G."/>
            <person name="Walton J.D."/>
            <person name="Blanchette R.A."/>
            <person name="Henrissat B."/>
            <person name="Martin F."/>
            <person name="Cullen D."/>
            <person name="Hibbett D.S."/>
            <person name="Grigoriev I.V."/>
        </authorList>
    </citation>
    <scope>NUCLEOTIDE SEQUENCE [LARGE SCALE GENOMIC DNA]</scope>
    <source>
        <strain evidence="3">FD-172 SS1</strain>
    </source>
</reference>
<feature type="region of interest" description="Disordered" evidence="1">
    <location>
        <begin position="214"/>
        <end position="242"/>
    </location>
</feature>
<accession>A0A067MFE8</accession>
<feature type="region of interest" description="Disordered" evidence="1">
    <location>
        <begin position="282"/>
        <end position="316"/>
    </location>
</feature>
<feature type="region of interest" description="Disordered" evidence="1">
    <location>
        <begin position="668"/>
        <end position="701"/>
    </location>
</feature>